<evidence type="ECO:0000313" key="2">
    <source>
        <dbReference type="EMBL" id="ACS34386.1"/>
    </source>
</evidence>
<dbReference type="AlphaFoldDB" id="C5A1W7"/>
<dbReference type="SMART" id="SM00960">
    <property type="entry name" value="Robl_LC7"/>
    <property type="match status" value="1"/>
</dbReference>
<dbReference type="GO" id="GO:0060090">
    <property type="term" value="F:molecular adaptor activity"/>
    <property type="evidence" value="ECO:0007669"/>
    <property type="project" value="InterPro"/>
</dbReference>
<dbReference type="GeneID" id="7988288"/>
<dbReference type="RefSeq" id="WP_015859493.1">
    <property type="nucleotide sequence ID" value="NC_012804.1"/>
</dbReference>
<dbReference type="PaxDb" id="593117-TGAM_1884"/>
<organism evidence="2 3">
    <name type="scientific">Thermococcus gammatolerans (strain DSM 15229 / JCM 11827 / EJ3)</name>
    <dbReference type="NCBI Taxonomy" id="593117"/>
    <lineage>
        <taxon>Archaea</taxon>
        <taxon>Methanobacteriati</taxon>
        <taxon>Methanobacteriota</taxon>
        <taxon>Thermococci</taxon>
        <taxon>Thermococcales</taxon>
        <taxon>Thermococcaceae</taxon>
        <taxon>Thermococcus</taxon>
    </lineage>
</organism>
<dbReference type="GO" id="GO:0032008">
    <property type="term" value="P:positive regulation of TOR signaling"/>
    <property type="evidence" value="ECO:0007669"/>
    <property type="project" value="InterPro"/>
</dbReference>
<gene>
    <name evidence="2" type="ordered locus">TGAM_1884</name>
</gene>
<dbReference type="Gene3D" id="3.30.450.30">
    <property type="entry name" value="Dynein light chain 2a, cytoplasmic"/>
    <property type="match status" value="1"/>
</dbReference>
<dbReference type="eggNOG" id="arCOG02603">
    <property type="taxonomic scope" value="Archaea"/>
</dbReference>
<evidence type="ECO:0000259" key="1">
    <source>
        <dbReference type="SMART" id="SM00960"/>
    </source>
</evidence>
<feature type="domain" description="Roadblock/LAMTOR2" evidence="1">
    <location>
        <begin position="2"/>
        <end position="93"/>
    </location>
</feature>
<proteinExistence type="predicted"/>
<dbReference type="PATRIC" id="fig|593117.10.peg.1894"/>
<dbReference type="InterPro" id="IPR037587">
    <property type="entry name" value="LAMTOR2-like"/>
</dbReference>
<dbReference type="EMBL" id="CP001398">
    <property type="protein sequence ID" value="ACS34386.1"/>
    <property type="molecule type" value="Genomic_DNA"/>
</dbReference>
<keyword evidence="3" id="KW-1185">Reference proteome</keyword>
<sequence length="117" mass="12513">MFENVIADLLRVDGVKGVAIVSKDGLLIEGQASDRTIDVESVAAMVATIYGTALNVSNEVFHEEAVDMVTLESPKGKIITVEAGENAVLTVLTDPKVNLGLVRIYLKRNAQKVASML</sequence>
<dbReference type="STRING" id="593117.TGAM_1884"/>
<dbReference type="SUPFAM" id="SSF103196">
    <property type="entry name" value="Roadblock/LC7 domain"/>
    <property type="match status" value="1"/>
</dbReference>
<dbReference type="KEGG" id="tga:TGAM_1884"/>
<dbReference type="PANTHER" id="PTHR13323">
    <property type="entry name" value="LATE ENDOSOMAL/LYSOSOMAL MP1 INTERACTING PROTEIN"/>
    <property type="match status" value="1"/>
</dbReference>
<dbReference type="HOGENOM" id="CLU_118613_4_0_2"/>
<accession>C5A1W7</accession>
<reference evidence="2 3" key="1">
    <citation type="journal article" date="2007" name="Genome Biol.">
        <title>Genome analysis and genome-wide proteomics of Thermococcus gammatolerans, the most radioresistant organism known amongst the Archaea.</title>
        <authorList>
            <person name="Zivanovic Y."/>
            <person name="Armengaud J."/>
            <person name="Lagorce A."/>
            <person name="Leplat C."/>
            <person name="Guerin P."/>
            <person name="Dutertre M."/>
            <person name="Anthouard V."/>
            <person name="Forterre P."/>
            <person name="Wincker P."/>
            <person name="Confalonieri F."/>
        </authorList>
    </citation>
    <scope>NUCLEOTIDE SEQUENCE [LARGE SCALE GENOMIC DNA]</scope>
    <source>
        <strain evidence="3">DSM 15229 / JCM 11827 / EJ3</strain>
    </source>
</reference>
<dbReference type="Pfam" id="PF03259">
    <property type="entry name" value="Robl_LC7"/>
    <property type="match status" value="1"/>
</dbReference>
<dbReference type="GO" id="GO:0005085">
    <property type="term" value="F:guanyl-nucleotide exchange factor activity"/>
    <property type="evidence" value="ECO:0007669"/>
    <property type="project" value="InterPro"/>
</dbReference>
<dbReference type="Proteomes" id="UP000001488">
    <property type="component" value="Chromosome"/>
</dbReference>
<name>C5A1W7_THEGJ</name>
<evidence type="ECO:0000313" key="3">
    <source>
        <dbReference type="Proteomes" id="UP000001488"/>
    </source>
</evidence>
<protein>
    <recommendedName>
        <fullName evidence="1">Roadblock/LAMTOR2 domain-containing protein</fullName>
    </recommendedName>
</protein>
<dbReference type="InterPro" id="IPR004942">
    <property type="entry name" value="Roadblock/LAMTOR2_dom"/>
</dbReference>
<dbReference type="OrthoDB" id="92542at2157"/>